<proteinExistence type="predicted"/>
<feature type="region of interest" description="Disordered" evidence="1">
    <location>
        <begin position="1"/>
        <end position="52"/>
    </location>
</feature>
<feature type="compositionally biased region" description="Pro residues" evidence="1">
    <location>
        <begin position="42"/>
        <end position="51"/>
    </location>
</feature>
<protein>
    <submittedName>
        <fullName evidence="3">Uncharacterized protein</fullName>
    </submittedName>
</protein>
<evidence type="ECO:0000313" key="4">
    <source>
        <dbReference type="Proteomes" id="UP001152523"/>
    </source>
</evidence>
<sequence>MATSSTCPIDQERKKEGSGRSGEAMKSGRSKSGFFPDLPLRSPEPPSPPSPAWNLLRVLRHRRKLAATSQLCLTASSEPHTTVHPQQPAVCRSSTSLLTRPGRISAINGDGQFLPFGLGSADVLRLSSQRYGVLRRSVSLSPKQTTSARLGQKVGNQCPWRNFDPSQNR</sequence>
<evidence type="ECO:0000313" key="2">
    <source>
        <dbReference type="EMBL" id="CAH9097356.1"/>
    </source>
</evidence>
<name>A0AAV0ENL3_9ASTE</name>
<dbReference type="AlphaFoldDB" id="A0AAV0ENL3"/>
<dbReference type="Proteomes" id="UP001152523">
    <property type="component" value="Unassembled WGS sequence"/>
</dbReference>
<comment type="caution">
    <text evidence="3">The sequence shown here is derived from an EMBL/GenBank/DDBJ whole genome shotgun (WGS) entry which is preliminary data.</text>
</comment>
<organism evidence="3 4">
    <name type="scientific">Cuscuta epithymum</name>
    <dbReference type="NCBI Taxonomy" id="186058"/>
    <lineage>
        <taxon>Eukaryota</taxon>
        <taxon>Viridiplantae</taxon>
        <taxon>Streptophyta</taxon>
        <taxon>Embryophyta</taxon>
        <taxon>Tracheophyta</taxon>
        <taxon>Spermatophyta</taxon>
        <taxon>Magnoliopsida</taxon>
        <taxon>eudicotyledons</taxon>
        <taxon>Gunneridae</taxon>
        <taxon>Pentapetalae</taxon>
        <taxon>asterids</taxon>
        <taxon>lamiids</taxon>
        <taxon>Solanales</taxon>
        <taxon>Convolvulaceae</taxon>
        <taxon>Cuscuteae</taxon>
        <taxon>Cuscuta</taxon>
        <taxon>Cuscuta subgen. Cuscuta</taxon>
    </lineage>
</organism>
<dbReference type="EMBL" id="CAMAPF010000093">
    <property type="protein sequence ID" value="CAH9097356.1"/>
    <property type="molecule type" value="Genomic_DNA"/>
</dbReference>
<evidence type="ECO:0000256" key="1">
    <source>
        <dbReference type="SAM" id="MobiDB-lite"/>
    </source>
</evidence>
<keyword evidence="4" id="KW-1185">Reference proteome</keyword>
<reference evidence="3" key="1">
    <citation type="submission" date="2022-07" db="EMBL/GenBank/DDBJ databases">
        <authorList>
            <person name="Macas J."/>
            <person name="Novak P."/>
            <person name="Neumann P."/>
        </authorList>
    </citation>
    <scope>NUCLEOTIDE SEQUENCE</scope>
</reference>
<dbReference type="EMBL" id="CAMAPF010000933">
    <property type="protein sequence ID" value="CAH9124219.1"/>
    <property type="molecule type" value="Genomic_DNA"/>
</dbReference>
<evidence type="ECO:0000313" key="3">
    <source>
        <dbReference type="EMBL" id="CAH9124219.1"/>
    </source>
</evidence>
<gene>
    <name evidence="2" type="ORF">CEPIT_LOCUS14027</name>
    <name evidence="3" type="ORF">CEPIT_LOCUS25816</name>
</gene>
<accession>A0AAV0ENL3</accession>